<evidence type="ECO:0000313" key="6">
    <source>
        <dbReference type="Proteomes" id="UP000823618"/>
    </source>
</evidence>
<dbReference type="GO" id="GO:0003700">
    <property type="term" value="F:DNA-binding transcription factor activity"/>
    <property type="evidence" value="ECO:0007669"/>
    <property type="project" value="InterPro"/>
</dbReference>
<dbReference type="PROSITE" id="PS50949">
    <property type="entry name" value="HTH_GNTR"/>
    <property type="match status" value="1"/>
</dbReference>
<evidence type="ECO:0000256" key="3">
    <source>
        <dbReference type="ARBA" id="ARBA00023163"/>
    </source>
</evidence>
<dbReference type="PANTHER" id="PTHR43537:SF5">
    <property type="entry name" value="UXU OPERON TRANSCRIPTIONAL REGULATOR"/>
    <property type="match status" value="1"/>
</dbReference>
<protein>
    <submittedName>
        <fullName evidence="5">GntR family transcriptional regulator</fullName>
    </submittedName>
</protein>
<keyword evidence="3" id="KW-0804">Transcription</keyword>
<dbReference type="Proteomes" id="UP000823618">
    <property type="component" value="Unassembled WGS sequence"/>
</dbReference>
<evidence type="ECO:0000256" key="1">
    <source>
        <dbReference type="ARBA" id="ARBA00023015"/>
    </source>
</evidence>
<dbReference type="InterPro" id="IPR011711">
    <property type="entry name" value="GntR_C"/>
</dbReference>
<dbReference type="InterPro" id="IPR000524">
    <property type="entry name" value="Tscrpt_reg_HTH_GntR"/>
</dbReference>
<reference evidence="5" key="2">
    <citation type="journal article" date="2021" name="PeerJ">
        <title>Extensive microbial diversity within the chicken gut microbiome revealed by metagenomics and culture.</title>
        <authorList>
            <person name="Gilroy R."/>
            <person name="Ravi A."/>
            <person name="Getino M."/>
            <person name="Pursley I."/>
            <person name="Horton D.L."/>
            <person name="Alikhan N.F."/>
            <person name="Baker D."/>
            <person name="Gharbi K."/>
            <person name="Hall N."/>
            <person name="Watson M."/>
            <person name="Adriaenssens E.M."/>
            <person name="Foster-Nyarko E."/>
            <person name="Jarju S."/>
            <person name="Secka A."/>
            <person name="Antonio M."/>
            <person name="Oren A."/>
            <person name="Chaudhuri R.R."/>
            <person name="La Ragione R."/>
            <person name="Hildebrand F."/>
            <person name="Pallen M.J."/>
        </authorList>
    </citation>
    <scope>NUCLEOTIDE SEQUENCE</scope>
    <source>
        <strain evidence="5">E3-2379</strain>
    </source>
</reference>
<keyword evidence="1" id="KW-0805">Transcription regulation</keyword>
<feature type="domain" description="HTH gntR-type" evidence="4">
    <location>
        <begin position="22"/>
        <end position="89"/>
    </location>
</feature>
<dbReference type="Gene3D" id="1.20.120.530">
    <property type="entry name" value="GntR ligand-binding domain-like"/>
    <property type="match status" value="1"/>
</dbReference>
<dbReference type="CDD" id="cd07377">
    <property type="entry name" value="WHTH_GntR"/>
    <property type="match status" value="1"/>
</dbReference>
<dbReference type="AlphaFoldDB" id="A0A9D9N7W4"/>
<evidence type="ECO:0000256" key="2">
    <source>
        <dbReference type="ARBA" id="ARBA00023125"/>
    </source>
</evidence>
<dbReference type="PRINTS" id="PR00035">
    <property type="entry name" value="HTHGNTR"/>
</dbReference>
<dbReference type="SUPFAM" id="SSF48008">
    <property type="entry name" value="GntR ligand-binding domain-like"/>
    <property type="match status" value="1"/>
</dbReference>
<dbReference type="GO" id="GO:0003677">
    <property type="term" value="F:DNA binding"/>
    <property type="evidence" value="ECO:0007669"/>
    <property type="project" value="UniProtKB-KW"/>
</dbReference>
<dbReference type="SMART" id="SM00895">
    <property type="entry name" value="FCD"/>
    <property type="match status" value="1"/>
</dbReference>
<comment type="caution">
    <text evidence="5">The sequence shown here is derived from an EMBL/GenBank/DDBJ whole genome shotgun (WGS) entry which is preliminary data.</text>
</comment>
<gene>
    <name evidence="5" type="ORF">IAC13_06250</name>
</gene>
<evidence type="ECO:0000313" key="5">
    <source>
        <dbReference type="EMBL" id="MBO8463517.1"/>
    </source>
</evidence>
<name>A0A9D9N7W4_9FIRM</name>
<dbReference type="EMBL" id="JADIML010000169">
    <property type="protein sequence ID" value="MBO8463517.1"/>
    <property type="molecule type" value="Genomic_DNA"/>
</dbReference>
<dbReference type="Pfam" id="PF00392">
    <property type="entry name" value="GntR"/>
    <property type="match status" value="1"/>
</dbReference>
<reference evidence="5" key="1">
    <citation type="submission" date="2020-10" db="EMBL/GenBank/DDBJ databases">
        <authorList>
            <person name="Gilroy R."/>
        </authorList>
    </citation>
    <scope>NUCLEOTIDE SEQUENCE</scope>
    <source>
        <strain evidence="5">E3-2379</strain>
    </source>
</reference>
<accession>A0A9D9N7W4</accession>
<dbReference type="Pfam" id="PF07729">
    <property type="entry name" value="FCD"/>
    <property type="match status" value="1"/>
</dbReference>
<dbReference type="InterPro" id="IPR036390">
    <property type="entry name" value="WH_DNA-bd_sf"/>
</dbReference>
<evidence type="ECO:0000259" key="4">
    <source>
        <dbReference type="PROSITE" id="PS50949"/>
    </source>
</evidence>
<dbReference type="Gene3D" id="1.10.10.10">
    <property type="entry name" value="Winged helix-like DNA-binding domain superfamily/Winged helix DNA-binding domain"/>
    <property type="match status" value="1"/>
</dbReference>
<organism evidence="5 6">
    <name type="scientific">Candidatus Scybalomonas excrementavium</name>
    <dbReference type="NCBI Taxonomy" id="2840943"/>
    <lineage>
        <taxon>Bacteria</taxon>
        <taxon>Bacillati</taxon>
        <taxon>Bacillota</taxon>
        <taxon>Clostridia</taxon>
        <taxon>Lachnospirales</taxon>
        <taxon>Lachnospiraceae</taxon>
        <taxon>Lachnospiraceae incertae sedis</taxon>
        <taxon>Candidatus Scybalomonas</taxon>
    </lineage>
</organism>
<proteinExistence type="predicted"/>
<dbReference type="PANTHER" id="PTHR43537">
    <property type="entry name" value="TRANSCRIPTIONAL REGULATOR, GNTR FAMILY"/>
    <property type="match status" value="1"/>
</dbReference>
<sequence length="251" mass="28780">MTSLKESKSLKKMKQEGLHLKRKTSEIVYQSLRRDILNLTLPPGSAISEIETATKYNVSRTPVRDAFRALESEGLLEVRPHIGTFVSQIDLNKVSDMIFMRESLEQTVVKLLANSCTQSQLLKIRLLLKEQENLLANSDSLSPEEYALLGNEFLEMDNEFHSTLFKLAGKSSVWKFMTLYSVHYDRFRILINWSENQMLPTLYQQHCELVELIASKDVERLESLISVHLNSGFASNAEVLLNNASYFTEEE</sequence>
<dbReference type="InterPro" id="IPR036388">
    <property type="entry name" value="WH-like_DNA-bd_sf"/>
</dbReference>
<dbReference type="SUPFAM" id="SSF46785">
    <property type="entry name" value="Winged helix' DNA-binding domain"/>
    <property type="match status" value="1"/>
</dbReference>
<keyword evidence="2" id="KW-0238">DNA-binding</keyword>
<dbReference type="SMART" id="SM00345">
    <property type="entry name" value="HTH_GNTR"/>
    <property type="match status" value="1"/>
</dbReference>
<dbReference type="InterPro" id="IPR008920">
    <property type="entry name" value="TF_FadR/GntR_C"/>
</dbReference>